<sequence>MNRILRLSELAEEPEETFTSEQRREHCIFQTLLQMVLRLEERLMEGSDEDIVGIAELIQKGASSARANDTKSIKGLVLDWITPKGEVLNPPIGRNVKIDRGFNHNVTRSLLCPAGLEWKNPEDTYDPEEPWKGLFRSQLLISAFKHVFTSPSSVEKEVKATRSGNARIHGMICVTLASIAYIATQVRSTPFLFSSLIPIKQAQVWFALSSLAVFSRTDTVTDSEHFYNSVLDLFDDAKERKEVEALVV</sequence>
<evidence type="ECO:0000313" key="2">
    <source>
        <dbReference type="Proteomes" id="UP000310158"/>
    </source>
</evidence>
<dbReference type="InterPro" id="IPR046521">
    <property type="entry name" value="DUF6698"/>
</dbReference>
<accession>A0A4S4LDF4</accession>
<protein>
    <submittedName>
        <fullName evidence="1">Uncharacterized protein</fullName>
    </submittedName>
</protein>
<dbReference type="Pfam" id="PF20414">
    <property type="entry name" value="DUF6698"/>
    <property type="match status" value="3"/>
</dbReference>
<proteinExistence type="predicted"/>
<gene>
    <name evidence="1" type="ORF">EW146_g8559</name>
</gene>
<organism evidence="1 2">
    <name type="scientific">Bondarzewia mesenterica</name>
    <dbReference type="NCBI Taxonomy" id="1095465"/>
    <lineage>
        <taxon>Eukaryota</taxon>
        <taxon>Fungi</taxon>
        <taxon>Dikarya</taxon>
        <taxon>Basidiomycota</taxon>
        <taxon>Agaricomycotina</taxon>
        <taxon>Agaricomycetes</taxon>
        <taxon>Russulales</taxon>
        <taxon>Bondarzewiaceae</taxon>
        <taxon>Bondarzewia</taxon>
    </lineage>
</organism>
<dbReference type="OrthoDB" id="3220614at2759"/>
<dbReference type="EMBL" id="SGPL01000605">
    <property type="protein sequence ID" value="THH09854.1"/>
    <property type="molecule type" value="Genomic_DNA"/>
</dbReference>
<comment type="caution">
    <text evidence="1">The sequence shown here is derived from an EMBL/GenBank/DDBJ whole genome shotgun (WGS) entry which is preliminary data.</text>
</comment>
<dbReference type="Proteomes" id="UP000310158">
    <property type="component" value="Unassembled WGS sequence"/>
</dbReference>
<dbReference type="AlphaFoldDB" id="A0A4S4LDF4"/>
<reference evidence="1 2" key="1">
    <citation type="submission" date="2019-02" db="EMBL/GenBank/DDBJ databases">
        <title>Genome sequencing of the rare red list fungi Bondarzewia mesenterica.</title>
        <authorList>
            <person name="Buettner E."/>
            <person name="Kellner H."/>
        </authorList>
    </citation>
    <scope>NUCLEOTIDE SEQUENCE [LARGE SCALE GENOMIC DNA]</scope>
    <source>
        <strain evidence="1 2">DSM 108281</strain>
    </source>
</reference>
<name>A0A4S4LDF4_9AGAM</name>
<keyword evidence="2" id="KW-1185">Reference proteome</keyword>
<evidence type="ECO:0000313" key="1">
    <source>
        <dbReference type="EMBL" id="THH09854.1"/>
    </source>
</evidence>